<dbReference type="Pfam" id="PF03732">
    <property type="entry name" value="Retrotrans_gag"/>
    <property type="match status" value="1"/>
</dbReference>
<name>A0AAN8M507_9TELE</name>
<proteinExistence type="predicted"/>
<reference evidence="2 3" key="1">
    <citation type="submission" date="2021-04" db="EMBL/GenBank/DDBJ databases">
        <authorList>
            <person name="De Guttry C."/>
            <person name="Zahm M."/>
            <person name="Klopp C."/>
            <person name="Cabau C."/>
            <person name="Louis A."/>
            <person name="Berthelot C."/>
            <person name="Parey E."/>
            <person name="Roest Crollius H."/>
            <person name="Montfort J."/>
            <person name="Robinson-Rechavi M."/>
            <person name="Bucao C."/>
            <person name="Bouchez O."/>
            <person name="Gislard M."/>
            <person name="Lluch J."/>
            <person name="Milhes M."/>
            <person name="Lampietro C."/>
            <person name="Lopez Roques C."/>
            <person name="Donnadieu C."/>
            <person name="Braasch I."/>
            <person name="Desvignes T."/>
            <person name="Postlethwait J."/>
            <person name="Bobe J."/>
            <person name="Wedekind C."/>
            <person name="Guiguen Y."/>
        </authorList>
    </citation>
    <scope>NUCLEOTIDE SEQUENCE [LARGE SCALE GENOMIC DNA]</scope>
    <source>
        <strain evidence="2">Cs_M1</strain>
        <tissue evidence="2">Blood</tissue>
    </source>
</reference>
<organism evidence="2 3">
    <name type="scientific">Coregonus suidteri</name>
    <dbReference type="NCBI Taxonomy" id="861788"/>
    <lineage>
        <taxon>Eukaryota</taxon>
        <taxon>Metazoa</taxon>
        <taxon>Chordata</taxon>
        <taxon>Craniata</taxon>
        <taxon>Vertebrata</taxon>
        <taxon>Euteleostomi</taxon>
        <taxon>Actinopterygii</taxon>
        <taxon>Neopterygii</taxon>
        <taxon>Teleostei</taxon>
        <taxon>Protacanthopterygii</taxon>
        <taxon>Salmoniformes</taxon>
        <taxon>Salmonidae</taxon>
        <taxon>Coregoninae</taxon>
        <taxon>Coregonus</taxon>
    </lineage>
</organism>
<evidence type="ECO:0000313" key="2">
    <source>
        <dbReference type="EMBL" id="KAK6312136.1"/>
    </source>
</evidence>
<dbReference type="AlphaFoldDB" id="A0AAN8M507"/>
<evidence type="ECO:0000259" key="1">
    <source>
        <dbReference type="Pfam" id="PF03732"/>
    </source>
</evidence>
<evidence type="ECO:0000313" key="3">
    <source>
        <dbReference type="Proteomes" id="UP001356427"/>
    </source>
</evidence>
<accession>A0AAN8M507</accession>
<comment type="caution">
    <text evidence="2">The sequence shown here is derived from an EMBL/GenBank/DDBJ whole genome shotgun (WGS) entry which is preliminary data.</text>
</comment>
<dbReference type="InterPro" id="IPR032567">
    <property type="entry name" value="RTL1-rel"/>
</dbReference>
<dbReference type="PANTHER" id="PTHR15503">
    <property type="entry name" value="LDOC1 RELATED"/>
    <property type="match status" value="1"/>
</dbReference>
<keyword evidence="3" id="KW-1185">Reference proteome</keyword>
<dbReference type="EMBL" id="JAGTTL010000015">
    <property type="protein sequence ID" value="KAK6312136.1"/>
    <property type="molecule type" value="Genomic_DNA"/>
</dbReference>
<dbReference type="Proteomes" id="UP001356427">
    <property type="component" value="Unassembled WGS sequence"/>
</dbReference>
<feature type="non-terminal residue" evidence="2">
    <location>
        <position position="222"/>
    </location>
</feature>
<feature type="domain" description="Retrotransposon gag" evidence="1">
    <location>
        <begin position="116"/>
        <end position="207"/>
    </location>
</feature>
<dbReference type="InterPro" id="IPR005162">
    <property type="entry name" value="Retrotrans_gag_dom"/>
</dbReference>
<dbReference type="PANTHER" id="PTHR15503:SF36">
    <property type="entry name" value="RETROTRANSPOSON GAG-LIKE PROTEIN 5"/>
    <property type="match status" value="1"/>
</dbReference>
<sequence>MNPADLDSVRHAITHQEKMLGHHSTVLQEIALSVRNLSTSLTEVQNQRKFPVENPLPVSPISPAASGAVSFREPKVPTPDKYEGELGRCRSFLMQCGLVFDLQPYSYATDKARIAFVIELLRGRALEWASAVWERQDTCMASYQGFTAEMRKLFDHSVRGRDAARRLFSLRQGTRSVADFVIEFRTLAVESGWNEESLQAAFYQGLSEQLKDELISYPEPSD</sequence>
<protein>
    <recommendedName>
        <fullName evidence="1">Retrotransposon gag domain-containing protein</fullName>
    </recommendedName>
</protein>
<gene>
    <name evidence="2" type="ORF">J4Q44_G00178000</name>
</gene>